<accession>A0A7E4V718</accession>
<feature type="region of interest" description="Disordered" evidence="1">
    <location>
        <begin position="152"/>
        <end position="173"/>
    </location>
</feature>
<evidence type="ECO:0000256" key="1">
    <source>
        <dbReference type="SAM" id="MobiDB-lite"/>
    </source>
</evidence>
<name>A0A7E4V718_PANRE</name>
<evidence type="ECO:0000313" key="3">
    <source>
        <dbReference type="WBParaSite" id="Pan_g17318.t1"/>
    </source>
</evidence>
<protein>
    <submittedName>
        <fullName evidence="3">GAT domain-containing protein</fullName>
    </submittedName>
</protein>
<dbReference type="WBParaSite" id="Pan_g17318.t1">
    <property type="protein sequence ID" value="Pan_g17318.t1"/>
    <property type="gene ID" value="Pan_g17318"/>
</dbReference>
<proteinExistence type="predicted"/>
<feature type="compositionally biased region" description="Acidic residues" evidence="1">
    <location>
        <begin position="309"/>
        <end position="320"/>
    </location>
</feature>
<organism evidence="2 3">
    <name type="scientific">Panagrellus redivivus</name>
    <name type="common">Microworm</name>
    <dbReference type="NCBI Taxonomy" id="6233"/>
    <lineage>
        <taxon>Eukaryota</taxon>
        <taxon>Metazoa</taxon>
        <taxon>Ecdysozoa</taxon>
        <taxon>Nematoda</taxon>
        <taxon>Chromadorea</taxon>
        <taxon>Rhabditida</taxon>
        <taxon>Tylenchina</taxon>
        <taxon>Panagrolaimomorpha</taxon>
        <taxon>Panagrolaimoidea</taxon>
        <taxon>Panagrolaimidae</taxon>
        <taxon>Panagrellus</taxon>
    </lineage>
</organism>
<feature type="compositionally biased region" description="Low complexity" evidence="1">
    <location>
        <begin position="11"/>
        <end position="29"/>
    </location>
</feature>
<feature type="compositionally biased region" description="Basic and acidic residues" evidence="1">
    <location>
        <begin position="40"/>
        <end position="52"/>
    </location>
</feature>
<reference evidence="3" key="2">
    <citation type="submission" date="2020-10" db="UniProtKB">
        <authorList>
            <consortium name="WormBaseParasite"/>
        </authorList>
    </citation>
    <scope>IDENTIFICATION</scope>
</reference>
<feature type="compositionally biased region" description="Low complexity" evidence="1">
    <location>
        <begin position="106"/>
        <end position="117"/>
    </location>
</feature>
<feature type="region of interest" description="Disordered" evidence="1">
    <location>
        <begin position="299"/>
        <end position="320"/>
    </location>
</feature>
<feature type="region of interest" description="Disordered" evidence="1">
    <location>
        <begin position="1"/>
        <end position="131"/>
    </location>
</feature>
<feature type="compositionally biased region" description="Polar residues" evidence="1">
    <location>
        <begin position="30"/>
        <end position="39"/>
    </location>
</feature>
<reference evidence="2" key="1">
    <citation type="journal article" date="2013" name="Genetics">
        <title>The draft genome and transcriptome of Panagrellus redivivus are shaped by the harsh demands of a free-living lifestyle.</title>
        <authorList>
            <person name="Srinivasan J."/>
            <person name="Dillman A.R."/>
            <person name="Macchietto M.G."/>
            <person name="Heikkinen L."/>
            <person name="Lakso M."/>
            <person name="Fracchia K.M."/>
            <person name="Antoshechkin I."/>
            <person name="Mortazavi A."/>
            <person name="Wong G."/>
            <person name="Sternberg P.W."/>
        </authorList>
    </citation>
    <scope>NUCLEOTIDE SEQUENCE [LARGE SCALE GENOMIC DNA]</scope>
    <source>
        <strain evidence="2">MT8872</strain>
    </source>
</reference>
<dbReference type="Proteomes" id="UP000492821">
    <property type="component" value="Unassembled WGS sequence"/>
</dbReference>
<evidence type="ECO:0000313" key="2">
    <source>
        <dbReference type="Proteomes" id="UP000492821"/>
    </source>
</evidence>
<sequence length="320" mass="35300">MSEQESPLLDSSRPQSSPKSKPSSPTFSSDNLISQSTSNIHDKSSKTDESKRNHSILGIFSRKHQPPTSLENIPSKVKSRHDSSSATPSSSQSFLHKLPFYGQKHSPSSTPVGSSSSFTAPGGNLANPKWQNRPTELLFPVQEMDSIVVDETAENEATEGPRQASKLDIASPNEDQWFETDTADGINEVDGPVYTHQLSMPNDVSEAISTRDATIKDLEDFLVQFRSGQLQALTNGNIAAMRQMHEEQCAISNLQMRIHAQLMQFGFDSENEGSFDSSYQSLGAKLDHLHELMENFSFENEVTEKSESSTDDSEFVDSHG</sequence>
<dbReference type="AlphaFoldDB" id="A0A7E4V718"/>
<feature type="compositionally biased region" description="Low complexity" evidence="1">
    <location>
        <begin position="84"/>
        <end position="93"/>
    </location>
</feature>
<keyword evidence="2" id="KW-1185">Reference proteome</keyword>